<evidence type="ECO:0000313" key="10">
    <source>
        <dbReference type="WBParaSite" id="GPUH_0001653601-mRNA-1"/>
    </source>
</evidence>
<reference evidence="8 9" key="2">
    <citation type="submission" date="2018-11" db="EMBL/GenBank/DDBJ databases">
        <authorList>
            <consortium name="Pathogen Informatics"/>
        </authorList>
    </citation>
    <scope>NUCLEOTIDE SEQUENCE [LARGE SCALE GENOMIC DNA]</scope>
</reference>
<dbReference type="InterPro" id="IPR021629">
    <property type="entry name" value="Mediator_Med23"/>
</dbReference>
<keyword evidence="5" id="KW-0804">Transcription</keyword>
<evidence type="ECO:0000256" key="2">
    <source>
        <dbReference type="ARBA" id="ARBA00010222"/>
    </source>
</evidence>
<sequence>MNVALCVALEQVILRYWMWNTPQDMLVLCNTLLGKQGKLAAIFNTTTPGFCDQQRGGAPPERQYTNLHVSFEILRGVILCMLRALKMTGMEMTSDVMQRCNANFCWPVTINRTFSAQLVGCTVDDGSNTDTVMWEEVLALITQDVRQMQDIIYSHGLAADEQLLKIFTCDRRLLMLCYVYNMLYELKKVHPVLGSYPDLHNRIAALAHVIPSNKIVNTSASFFNKMSEYYSAVDIILIRAMETLVADQLFSTLMMCFKPCYRYHPQPAAFMYSVLYCLDKTISHTARARQFVLEICGQLEDRDGKYALLTPSFISDNHQLSLPSQFCQALVDRILQASNYPHQPPAFAYKALTGACIELLASPHAPAITARALIDLVFIRPLHQPYAFSLLFFSLLL</sequence>
<comment type="similarity">
    <text evidence="2">Belongs to the Mediator complex subunit 23 family.</text>
</comment>
<dbReference type="GO" id="GO:0016592">
    <property type="term" value="C:mediator complex"/>
    <property type="evidence" value="ECO:0007669"/>
    <property type="project" value="TreeGrafter"/>
</dbReference>
<proteinExistence type="inferred from homology"/>
<dbReference type="PANTHER" id="PTHR12691:SF10">
    <property type="entry name" value="MEDIATOR OF RNA POLYMERASE II TRANSCRIPTION SUBUNIT 23"/>
    <property type="match status" value="1"/>
</dbReference>
<dbReference type="Pfam" id="PF11573">
    <property type="entry name" value="Med23"/>
    <property type="match status" value="1"/>
</dbReference>
<gene>
    <name evidence="8" type="ORF">GPUH_LOCUS16514</name>
</gene>
<dbReference type="GO" id="GO:0005667">
    <property type="term" value="C:transcription regulator complex"/>
    <property type="evidence" value="ECO:0007669"/>
    <property type="project" value="TreeGrafter"/>
</dbReference>
<dbReference type="AlphaFoldDB" id="A0A183E6C3"/>
<protein>
    <recommendedName>
        <fullName evidence="3">Mediator of RNA polymerase II transcription subunit 23</fullName>
    </recommendedName>
    <alternativeName>
        <fullName evidence="7">Mediator complex subunit 23</fullName>
    </alternativeName>
</protein>
<keyword evidence="4" id="KW-0805">Transcription regulation</keyword>
<dbReference type="EMBL" id="UYRT01083858">
    <property type="protein sequence ID" value="VDN28041.1"/>
    <property type="molecule type" value="Genomic_DNA"/>
</dbReference>
<evidence type="ECO:0000256" key="7">
    <source>
        <dbReference type="ARBA" id="ARBA00031961"/>
    </source>
</evidence>
<dbReference type="GO" id="GO:0006357">
    <property type="term" value="P:regulation of transcription by RNA polymerase II"/>
    <property type="evidence" value="ECO:0007669"/>
    <property type="project" value="TreeGrafter"/>
</dbReference>
<comment type="subcellular location">
    <subcellularLocation>
        <location evidence="1">Nucleus</location>
    </subcellularLocation>
</comment>
<name>A0A183E6C3_9BILA</name>
<evidence type="ECO:0000256" key="1">
    <source>
        <dbReference type="ARBA" id="ARBA00004123"/>
    </source>
</evidence>
<accession>A0A183E6C3</accession>
<dbReference type="GO" id="GO:0010628">
    <property type="term" value="P:positive regulation of gene expression"/>
    <property type="evidence" value="ECO:0007669"/>
    <property type="project" value="TreeGrafter"/>
</dbReference>
<evidence type="ECO:0000256" key="4">
    <source>
        <dbReference type="ARBA" id="ARBA00023015"/>
    </source>
</evidence>
<dbReference type="OrthoDB" id="9982951at2759"/>
<evidence type="ECO:0000313" key="9">
    <source>
        <dbReference type="Proteomes" id="UP000271098"/>
    </source>
</evidence>
<dbReference type="PANTHER" id="PTHR12691">
    <property type="entry name" value="MEDIATOR OF RNA POLYMERASE II TRANSCRIPTION SUBUNIT 23"/>
    <property type="match status" value="1"/>
</dbReference>
<reference evidence="10" key="1">
    <citation type="submission" date="2016-06" db="UniProtKB">
        <authorList>
            <consortium name="WormBaseParasite"/>
        </authorList>
    </citation>
    <scope>IDENTIFICATION</scope>
</reference>
<evidence type="ECO:0000256" key="3">
    <source>
        <dbReference type="ARBA" id="ARBA00019696"/>
    </source>
</evidence>
<keyword evidence="6" id="KW-0539">Nucleus</keyword>
<dbReference type="Proteomes" id="UP000271098">
    <property type="component" value="Unassembled WGS sequence"/>
</dbReference>
<evidence type="ECO:0000256" key="5">
    <source>
        <dbReference type="ARBA" id="ARBA00023163"/>
    </source>
</evidence>
<evidence type="ECO:0000256" key="6">
    <source>
        <dbReference type="ARBA" id="ARBA00023242"/>
    </source>
</evidence>
<dbReference type="WBParaSite" id="GPUH_0001653601-mRNA-1">
    <property type="protein sequence ID" value="GPUH_0001653601-mRNA-1"/>
    <property type="gene ID" value="GPUH_0001653601"/>
</dbReference>
<organism evidence="10">
    <name type="scientific">Gongylonema pulchrum</name>
    <dbReference type="NCBI Taxonomy" id="637853"/>
    <lineage>
        <taxon>Eukaryota</taxon>
        <taxon>Metazoa</taxon>
        <taxon>Ecdysozoa</taxon>
        <taxon>Nematoda</taxon>
        <taxon>Chromadorea</taxon>
        <taxon>Rhabditida</taxon>
        <taxon>Spirurina</taxon>
        <taxon>Spiruromorpha</taxon>
        <taxon>Spiruroidea</taxon>
        <taxon>Gongylonematidae</taxon>
        <taxon>Gongylonema</taxon>
    </lineage>
</organism>
<evidence type="ECO:0000313" key="8">
    <source>
        <dbReference type="EMBL" id="VDN28041.1"/>
    </source>
</evidence>
<keyword evidence="9" id="KW-1185">Reference proteome</keyword>